<sequence length="178" mass="18727">MLAGLALFPLLALASPAIVKRDDASIDQAIGYISGNITKLNNTLNTFTKPKDAITALTIKSESDDLTKSVNNAATVANASAPLNDDQSFNVATAILNLEPNIFSVLDNIKAHKPQFDTAILGASASPLVKSSLQDSKKAADGFGTAITPKLTSAYQNAAPVIIKQIDDKFDDAIAYYS</sequence>
<reference evidence="2 3" key="1">
    <citation type="journal article" date="2023" name="G3 (Bethesda)">
        <title>A chromosome-level genome assembly of Zasmidium syzygii isolated from banana leaves.</title>
        <authorList>
            <person name="van Westerhoven A.C."/>
            <person name="Mehrabi R."/>
            <person name="Talebi R."/>
            <person name="Steentjes M.B.F."/>
            <person name="Corcolon B."/>
            <person name="Chong P.A."/>
            <person name="Kema G.H.J."/>
            <person name="Seidl M.F."/>
        </authorList>
    </citation>
    <scope>NUCLEOTIDE SEQUENCE [LARGE SCALE GENOMIC DNA]</scope>
    <source>
        <strain evidence="2 3">P124</strain>
    </source>
</reference>
<keyword evidence="1" id="KW-0732">Signal</keyword>
<feature type="chain" id="PRO_5045515479" evidence="1">
    <location>
        <begin position="17"/>
        <end position="178"/>
    </location>
</feature>
<dbReference type="EMBL" id="JAXOVC010000001">
    <property type="protein sequence ID" value="KAK4506452.1"/>
    <property type="molecule type" value="Genomic_DNA"/>
</dbReference>
<keyword evidence="3" id="KW-1185">Reference proteome</keyword>
<organism evidence="2 3">
    <name type="scientific">Zasmidium cellare</name>
    <name type="common">Wine cellar mold</name>
    <name type="synonym">Racodium cellare</name>
    <dbReference type="NCBI Taxonomy" id="395010"/>
    <lineage>
        <taxon>Eukaryota</taxon>
        <taxon>Fungi</taxon>
        <taxon>Dikarya</taxon>
        <taxon>Ascomycota</taxon>
        <taxon>Pezizomycotina</taxon>
        <taxon>Dothideomycetes</taxon>
        <taxon>Dothideomycetidae</taxon>
        <taxon>Mycosphaerellales</taxon>
        <taxon>Mycosphaerellaceae</taxon>
        <taxon>Zasmidium</taxon>
    </lineage>
</organism>
<dbReference type="PANTHER" id="PTHR38123:SF4">
    <property type="entry name" value="CELL WALL GALACTOMANNOPROTEIN, PUTATIVE (AFU_ORTHOLOGUE AFUA_4G00870)-RELATED"/>
    <property type="match status" value="1"/>
</dbReference>
<name>A0ABR0EY60_ZASCE</name>
<comment type="caution">
    <text evidence="2">The sequence shown here is derived from an EMBL/GenBank/DDBJ whole genome shotgun (WGS) entry which is preliminary data.</text>
</comment>
<evidence type="ECO:0000256" key="1">
    <source>
        <dbReference type="SAM" id="SignalP"/>
    </source>
</evidence>
<proteinExistence type="predicted"/>
<feature type="signal peptide" evidence="1">
    <location>
        <begin position="1"/>
        <end position="16"/>
    </location>
</feature>
<protein>
    <submittedName>
        <fullName evidence="2">Uncharacterized protein</fullName>
    </submittedName>
</protein>
<gene>
    <name evidence="2" type="ORF">PRZ48_000184</name>
</gene>
<dbReference type="PANTHER" id="PTHR38123">
    <property type="entry name" value="CELL WALL SERINE-THREONINE-RICH GALACTOMANNOPROTEIN MP1 (AFU_ORTHOLOGUE AFUA_4G03240)"/>
    <property type="match status" value="1"/>
</dbReference>
<dbReference type="Proteomes" id="UP001305779">
    <property type="component" value="Unassembled WGS sequence"/>
</dbReference>
<dbReference type="Gene3D" id="1.20.1280.140">
    <property type="match status" value="1"/>
</dbReference>
<evidence type="ECO:0000313" key="3">
    <source>
        <dbReference type="Proteomes" id="UP001305779"/>
    </source>
</evidence>
<evidence type="ECO:0000313" key="2">
    <source>
        <dbReference type="EMBL" id="KAK4506452.1"/>
    </source>
</evidence>
<accession>A0ABR0EY60</accession>
<dbReference type="InterPro" id="IPR021054">
    <property type="entry name" value="Cell_wall_mannoprotein_1"/>
</dbReference>
<dbReference type="Pfam" id="PF12296">
    <property type="entry name" value="HsbA"/>
    <property type="match status" value="1"/>
</dbReference>